<evidence type="ECO:0000313" key="2">
    <source>
        <dbReference type="Proteomes" id="UP000366819"/>
    </source>
</evidence>
<sequence length="71" mass="8172">MKKEVKDALRDLLVDPIPASRRFHSLKGYRNPKLFTIDVTMNKSHKISIEIEGTCATLRRIATHKEIDRAP</sequence>
<dbReference type="EMBL" id="CABPSN010000001">
    <property type="protein sequence ID" value="VVD74118.1"/>
    <property type="molecule type" value="Genomic_DNA"/>
</dbReference>
<evidence type="ECO:0000313" key="1">
    <source>
        <dbReference type="EMBL" id="VVD74118.1"/>
    </source>
</evidence>
<name>A0A5E4SIQ4_9BURK</name>
<proteinExistence type="predicted"/>
<accession>A0A5E4SIQ4</accession>
<dbReference type="AlphaFoldDB" id="A0A5E4SIQ4"/>
<gene>
    <name evidence="1" type="ORF">PAQ31011_00773</name>
</gene>
<dbReference type="Proteomes" id="UP000366819">
    <property type="component" value="Unassembled WGS sequence"/>
</dbReference>
<protein>
    <submittedName>
        <fullName evidence="1">Uncharacterized protein</fullName>
    </submittedName>
</protein>
<organism evidence="1 2">
    <name type="scientific">Pandoraea aquatica</name>
    <dbReference type="NCBI Taxonomy" id="2508290"/>
    <lineage>
        <taxon>Bacteria</taxon>
        <taxon>Pseudomonadati</taxon>
        <taxon>Pseudomonadota</taxon>
        <taxon>Betaproteobacteria</taxon>
        <taxon>Burkholderiales</taxon>
        <taxon>Burkholderiaceae</taxon>
        <taxon>Pandoraea</taxon>
    </lineage>
</organism>
<keyword evidence="2" id="KW-1185">Reference proteome</keyword>
<reference evidence="1 2" key="1">
    <citation type="submission" date="2019-08" db="EMBL/GenBank/DDBJ databases">
        <authorList>
            <person name="Peeters C."/>
        </authorList>
    </citation>
    <scope>NUCLEOTIDE SEQUENCE [LARGE SCALE GENOMIC DNA]</scope>
    <source>
        <strain evidence="1 2">LMG 31011</strain>
    </source>
</reference>